<evidence type="ECO:0008006" key="3">
    <source>
        <dbReference type="Google" id="ProtNLM"/>
    </source>
</evidence>
<protein>
    <recommendedName>
        <fullName evidence="3">GIY-YIG domain-containing protein</fullName>
    </recommendedName>
</protein>
<sequence length="87" mass="10079">MKAFTQEVIDHLQYYVYALVNPDDKTIFYIGKGRRQIRYNFADSGIAINEINGIELFPKHIKFTGYHSVDDSGNPKRVQSPFTYIGF</sequence>
<proteinExistence type="predicted"/>
<accession>A0A1R4IHH8</accession>
<gene>
    <name evidence="1" type="ORF">FM115_01185</name>
</gene>
<dbReference type="RefSeq" id="WP_087057034.1">
    <property type="nucleotide sequence ID" value="NZ_FUKW01000019.1"/>
</dbReference>
<reference evidence="1 2" key="1">
    <citation type="submission" date="2017-02" db="EMBL/GenBank/DDBJ databases">
        <authorList>
            <person name="Peterson S.W."/>
        </authorList>
    </citation>
    <scope>NUCLEOTIDE SEQUENCE [LARGE SCALE GENOMIC DNA]</scope>
    <source>
        <strain evidence="1 2">42ea</strain>
    </source>
</reference>
<dbReference type="EMBL" id="FUKW01000019">
    <property type="protein sequence ID" value="SJN19277.1"/>
    <property type="molecule type" value="Genomic_DNA"/>
</dbReference>
<name>A0A1R4IHH8_9LACT</name>
<organism evidence="1 2">
    <name type="scientific">Marinilactibacillus psychrotolerans 42ea</name>
    <dbReference type="NCBI Taxonomy" id="1255609"/>
    <lineage>
        <taxon>Bacteria</taxon>
        <taxon>Bacillati</taxon>
        <taxon>Bacillota</taxon>
        <taxon>Bacilli</taxon>
        <taxon>Lactobacillales</taxon>
        <taxon>Carnobacteriaceae</taxon>
        <taxon>Marinilactibacillus</taxon>
    </lineage>
</organism>
<dbReference type="Proteomes" id="UP000195611">
    <property type="component" value="Unassembled WGS sequence"/>
</dbReference>
<dbReference type="AlphaFoldDB" id="A0A1R4IHH8"/>
<evidence type="ECO:0000313" key="1">
    <source>
        <dbReference type="EMBL" id="SJN19277.1"/>
    </source>
</evidence>
<evidence type="ECO:0000313" key="2">
    <source>
        <dbReference type="Proteomes" id="UP000195611"/>
    </source>
</evidence>